<comment type="pathway">
    <text evidence="4 16">Cofactor biosynthesis; coenzyme A biosynthesis; CoA from (R)-pantothenate: step 1/5.</text>
</comment>
<evidence type="ECO:0000256" key="1">
    <source>
        <dbReference type="ARBA" id="ARBA00001206"/>
    </source>
</evidence>
<dbReference type="InterPro" id="IPR043129">
    <property type="entry name" value="ATPase_NBD"/>
</dbReference>
<dbReference type="SUPFAM" id="SSF53067">
    <property type="entry name" value="Actin-like ATPase domain"/>
    <property type="match status" value="2"/>
</dbReference>
<keyword evidence="12 16" id="KW-0630">Potassium</keyword>
<keyword evidence="13 16" id="KW-0173">Coenzyme A biosynthesis</keyword>
<organism evidence="17 18">
    <name type="scientific">Isoalcanivorax beigongshangi</name>
    <dbReference type="NCBI Taxonomy" id="3238810"/>
    <lineage>
        <taxon>Bacteria</taxon>
        <taxon>Pseudomonadati</taxon>
        <taxon>Pseudomonadota</taxon>
        <taxon>Gammaproteobacteria</taxon>
        <taxon>Oceanospirillales</taxon>
        <taxon>Alcanivoracaceae</taxon>
        <taxon>Isoalcanivorax</taxon>
    </lineage>
</organism>
<dbReference type="PANTHER" id="PTHR34265:SF1">
    <property type="entry name" value="TYPE III PANTOTHENATE KINASE"/>
    <property type="match status" value="1"/>
</dbReference>
<dbReference type="InterPro" id="IPR004619">
    <property type="entry name" value="Type_III_PanK"/>
</dbReference>
<feature type="active site" description="Proton acceptor" evidence="16">
    <location>
        <position position="103"/>
    </location>
</feature>
<proteinExistence type="inferred from homology"/>
<evidence type="ECO:0000256" key="14">
    <source>
        <dbReference type="ARBA" id="ARBA00038036"/>
    </source>
</evidence>
<evidence type="ECO:0000313" key="17">
    <source>
        <dbReference type="EMBL" id="MEY1663211.1"/>
    </source>
</evidence>
<evidence type="ECO:0000256" key="16">
    <source>
        <dbReference type="HAMAP-Rule" id="MF_01274"/>
    </source>
</evidence>
<gene>
    <name evidence="16" type="primary">coaX</name>
    <name evidence="17" type="ORF">AB5I84_13740</name>
</gene>
<dbReference type="Pfam" id="PF03309">
    <property type="entry name" value="Pan_kinase"/>
    <property type="match status" value="1"/>
</dbReference>
<comment type="caution">
    <text evidence="17">The sequence shown here is derived from an EMBL/GenBank/DDBJ whole genome shotgun (WGS) entry which is preliminary data.</text>
</comment>
<evidence type="ECO:0000256" key="9">
    <source>
        <dbReference type="ARBA" id="ARBA00022741"/>
    </source>
</evidence>
<dbReference type="EMBL" id="JBGCUO010000007">
    <property type="protein sequence ID" value="MEY1663211.1"/>
    <property type="molecule type" value="Genomic_DNA"/>
</dbReference>
<comment type="subunit">
    <text evidence="5 16">Homodimer.</text>
</comment>
<comment type="subcellular location">
    <subcellularLocation>
        <location evidence="3 16">Cytoplasm</location>
    </subcellularLocation>
</comment>
<dbReference type="NCBIfam" id="TIGR00671">
    <property type="entry name" value="baf"/>
    <property type="match status" value="1"/>
</dbReference>
<feature type="binding site" evidence="16">
    <location>
        <position position="177"/>
    </location>
    <ligand>
        <name>substrate</name>
    </ligand>
</feature>
<dbReference type="HAMAP" id="MF_01274">
    <property type="entry name" value="Pantothen_kinase_3"/>
    <property type="match status" value="1"/>
</dbReference>
<evidence type="ECO:0000256" key="7">
    <source>
        <dbReference type="ARBA" id="ARBA00022490"/>
    </source>
</evidence>
<protein>
    <recommendedName>
        <fullName evidence="15 16">Type III pantothenate kinase</fullName>
        <ecNumber evidence="6 16">2.7.1.33</ecNumber>
    </recommendedName>
    <alternativeName>
        <fullName evidence="16">PanK-III</fullName>
    </alternativeName>
    <alternativeName>
        <fullName evidence="16">Pantothenic acid kinase</fullName>
    </alternativeName>
</protein>
<evidence type="ECO:0000256" key="11">
    <source>
        <dbReference type="ARBA" id="ARBA00022840"/>
    </source>
</evidence>
<feature type="binding site" evidence="16">
    <location>
        <position position="94"/>
    </location>
    <ligand>
        <name>substrate</name>
    </ligand>
</feature>
<feature type="binding site" evidence="16">
    <location>
        <position position="122"/>
    </location>
    <ligand>
        <name>K(+)</name>
        <dbReference type="ChEBI" id="CHEBI:29103"/>
    </ligand>
</feature>
<dbReference type="Proteomes" id="UP001562065">
    <property type="component" value="Unassembled WGS sequence"/>
</dbReference>
<dbReference type="EC" id="2.7.1.33" evidence="6 16"/>
<reference evidence="17 18" key="1">
    <citation type="submission" date="2024-07" db="EMBL/GenBank/DDBJ databases">
        <authorList>
            <person name="Ren Q."/>
        </authorList>
    </citation>
    <scope>NUCLEOTIDE SEQUENCE [LARGE SCALE GENOMIC DNA]</scope>
    <source>
        <strain evidence="17 18">REN37</strain>
    </source>
</reference>
<keyword evidence="11 16" id="KW-0067">ATP-binding</keyword>
<comment type="function">
    <text evidence="16">Catalyzes the phosphorylation of pantothenate (Pan), the first step in CoA biosynthesis.</text>
</comment>
<evidence type="ECO:0000256" key="3">
    <source>
        <dbReference type="ARBA" id="ARBA00004496"/>
    </source>
</evidence>
<feature type="binding site" evidence="16">
    <location>
        <begin position="6"/>
        <end position="13"/>
    </location>
    <ligand>
        <name>ATP</name>
        <dbReference type="ChEBI" id="CHEBI:30616"/>
    </ligand>
</feature>
<comment type="similarity">
    <text evidence="14 16">Belongs to the type III pantothenate kinase family.</text>
</comment>
<evidence type="ECO:0000256" key="12">
    <source>
        <dbReference type="ARBA" id="ARBA00022958"/>
    </source>
</evidence>
<keyword evidence="7 16" id="KW-0963">Cytoplasm</keyword>
<name>A0ABV4AN58_9GAMM</name>
<dbReference type="PANTHER" id="PTHR34265">
    <property type="entry name" value="TYPE III PANTOTHENATE KINASE"/>
    <property type="match status" value="1"/>
</dbReference>
<evidence type="ECO:0000256" key="13">
    <source>
        <dbReference type="ARBA" id="ARBA00022993"/>
    </source>
</evidence>
<evidence type="ECO:0000313" key="18">
    <source>
        <dbReference type="Proteomes" id="UP001562065"/>
    </source>
</evidence>
<feature type="binding site" evidence="16">
    <location>
        <position position="125"/>
    </location>
    <ligand>
        <name>ATP</name>
        <dbReference type="ChEBI" id="CHEBI:30616"/>
    </ligand>
</feature>
<keyword evidence="8 16" id="KW-0808">Transferase</keyword>
<comment type="cofactor">
    <cofactor evidence="16">
        <name>NH4(+)</name>
        <dbReference type="ChEBI" id="CHEBI:28938"/>
    </cofactor>
    <cofactor evidence="16">
        <name>K(+)</name>
        <dbReference type="ChEBI" id="CHEBI:29103"/>
    </cofactor>
    <text evidence="16">A monovalent cation. Ammonium or potassium.</text>
</comment>
<keyword evidence="9 16" id="KW-0547">Nucleotide-binding</keyword>
<keyword evidence="10 16" id="KW-0418">Kinase</keyword>
<dbReference type="Gene3D" id="3.30.420.40">
    <property type="match status" value="2"/>
</dbReference>
<feature type="binding site" evidence="16">
    <location>
        <begin position="101"/>
        <end position="104"/>
    </location>
    <ligand>
        <name>substrate</name>
    </ligand>
</feature>
<evidence type="ECO:0000256" key="6">
    <source>
        <dbReference type="ARBA" id="ARBA00012102"/>
    </source>
</evidence>
<dbReference type="RefSeq" id="WP_369456483.1">
    <property type="nucleotide sequence ID" value="NZ_JBGCUO010000007.1"/>
</dbReference>
<dbReference type="CDD" id="cd24015">
    <property type="entry name" value="ASKHA_NBD_PanK-III"/>
    <property type="match status" value="1"/>
</dbReference>
<evidence type="ECO:0000256" key="5">
    <source>
        <dbReference type="ARBA" id="ARBA00011738"/>
    </source>
</evidence>
<comment type="cofactor">
    <cofactor evidence="2">
        <name>K(+)</name>
        <dbReference type="ChEBI" id="CHEBI:29103"/>
    </cofactor>
</comment>
<keyword evidence="16" id="KW-0479">Metal-binding</keyword>
<sequence>MKLFLDIGNTAMKWRSRGVTGVEGGGWAHGRDWQPLVQRLAEQLGGGQVSELWVASVAGLEADQDLAQVLQQRLLARPQFYYSSAADAGVRNAYSEPERLGVDRWLAMIEVHGRHGEAVVIDCGSAMTVDAVTRAGEHLGGYIVPGVQMLRDSLFKGTARVRVTENVAPSVQLGRSTSACVEHGLRAMSVGFVEFAIGRCRAQLSAECPVYLTGGDAEWLRDSLPGGLLHDPDLVLDGFERVIAARNGEAP</sequence>
<comment type="catalytic activity">
    <reaction evidence="1 16">
        <text>(R)-pantothenate + ATP = (R)-4'-phosphopantothenate + ADP + H(+)</text>
        <dbReference type="Rhea" id="RHEA:16373"/>
        <dbReference type="ChEBI" id="CHEBI:10986"/>
        <dbReference type="ChEBI" id="CHEBI:15378"/>
        <dbReference type="ChEBI" id="CHEBI:29032"/>
        <dbReference type="ChEBI" id="CHEBI:30616"/>
        <dbReference type="ChEBI" id="CHEBI:456216"/>
        <dbReference type="EC" id="2.7.1.33"/>
    </reaction>
</comment>
<dbReference type="GO" id="GO:0004594">
    <property type="term" value="F:pantothenate kinase activity"/>
    <property type="evidence" value="ECO:0007669"/>
    <property type="project" value="UniProtKB-EC"/>
</dbReference>
<evidence type="ECO:0000256" key="15">
    <source>
        <dbReference type="ARBA" id="ARBA00040883"/>
    </source>
</evidence>
<evidence type="ECO:0000256" key="10">
    <source>
        <dbReference type="ARBA" id="ARBA00022777"/>
    </source>
</evidence>
<evidence type="ECO:0000256" key="8">
    <source>
        <dbReference type="ARBA" id="ARBA00022679"/>
    </source>
</evidence>
<evidence type="ECO:0000256" key="2">
    <source>
        <dbReference type="ARBA" id="ARBA00001958"/>
    </source>
</evidence>
<keyword evidence="18" id="KW-1185">Reference proteome</keyword>
<accession>A0ABV4AN58</accession>
<evidence type="ECO:0000256" key="4">
    <source>
        <dbReference type="ARBA" id="ARBA00005225"/>
    </source>
</evidence>